<dbReference type="AlphaFoldDB" id="A0A7W9YNQ2"/>
<accession>A0A7W9YNQ2</accession>
<dbReference type="EMBL" id="JACHDS010000001">
    <property type="protein sequence ID" value="MBB6174871.1"/>
    <property type="molecule type" value="Genomic_DNA"/>
</dbReference>
<name>A0A7W9YNQ2_9ACTN</name>
<evidence type="ECO:0000313" key="1">
    <source>
        <dbReference type="EMBL" id="MBB6174871.1"/>
    </source>
</evidence>
<gene>
    <name evidence="1" type="ORF">HNR23_004931</name>
</gene>
<organism evidence="1 2">
    <name type="scientific">Nocardiopsis mwathae</name>
    <dbReference type="NCBI Taxonomy" id="1472723"/>
    <lineage>
        <taxon>Bacteria</taxon>
        <taxon>Bacillati</taxon>
        <taxon>Actinomycetota</taxon>
        <taxon>Actinomycetes</taxon>
        <taxon>Streptosporangiales</taxon>
        <taxon>Nocardiopsidaceae</taxon>
        <taxon>Nocardiopsis</taxon>
    </lineage>
</organism>
<keyword evidence="2" id="KW-1185">Reference proteome</keyword>
<dbReference type="RefSeq" id="WP_184079178.1">
    <property type="nucleotide sequence ID" value="NZ_JACHDS010000001.1"/>
</dbReference>
<proteinExistence type="predicted"/>
<evidence type="ECO:0000313" key="2">
    <source>
        <dbReference type="Proteomes" id="UP000546642"/>
    </source>
</evidence>
<protein>
    <submittedName>
        <fullName evidence="1">Uncharacterized protein</fullName>
    </submittedName>
</protein>
<reference evidence="1 2" key="1">
    <citation type="submission" date="2020-08" db="EMBL/GenBank/DDBJ databases">
        <title>Sequencing the genomes of 1000 actinobacteria strains.</title>
        <authorList>
            <person name="Klenk H.-P."/>
        </authorList>
    </citation>
    <scope>NUCLEOTIDE SEQUENCE [LARGE SCALE GENOMIC DNA]</scope>
    <source>
        <strain evidence="1 2">DSM 46659</strain>
    </source>
</reference>
<sequence length="129" mass="13801">MAGTLLGAADKTRPPSCHGVSSLAATQVDYKIKVTSTSSLFIDTEVEVPEVPLVREYVENLLRFKSHTEYTVCDMDDLVLAEPGEEAPGVECRAWQPYENGGGRLSTATVLPDANGGVHGFSFGDPVTD</sequence>
<comment type="caution">
    <text evidence="1">The sequence shown here is derived from an EMBL/GenBank/DDBJ whole genome shotgun (WGS) entry which is preliminary data.</text>
</comment>
<dbReference type="Proteomes" id="UP000546642">
    <property type="component" value="Unassembled WGS sequence"/>
</dbReference>